<evidence type="ECO:0000256" key="5">
    <source>
        <dbReference type="ARBA" id="ARBA00022679"/>
    </source>
</evidence>
<proteinExistence type="inferred from homology"/>
<dbReference type="EMBL" id="AP011705">
    <property type="protein sequence ID" value="BAL54963.1"/>
    <property type="molecule type" value="Genomic_DNA"/>
</dbReference>
<dbReference type="PROSITE" id="PS51257">
    <property type="entry name" value="PROKAR_LIPOPROTEIN"/>
    <property type="match status" value="1"/>
</dbReference>
<evidence type="ECO:0000256" key="11">
    <source>
        <dbReference type="ARBA" id="ARBA00048179"/>
    </source>
</evidence>
<evidence type="ECO:0000256" key="6">
    <source>
        <dbReference type="ARBA" id="ARBA00022723"/>
    </source>
</evidence>
<comment type="subunit">
    <text evidence="4">Homodimer.</text>
</comment>
<evidence type="ECO:0000256" key="2">
    <source>
        <dbReference type="ARBA" id="ARBA00004948"/>
    </source>
</evidence>
<dbReference type="GO" id="GO:0046872">
    <property type="term" value="F:metal ion binding"/>
    <property type="evidence" value="ECO:0007669"/>
    <property type="project" value="UniProtKB-KW"/>
</dbReference>
<evidence type="ECO:0000256" key="10">
    <source>
        <dbReference type="ARBA" id="ARBA00033171"/>
    </source>
</evidence>
<name>H5SFM7_9CHLR</name>
<feature type="domain" description="SsuA/THI5-like" evidence="13">
    <location>
        <begin position="71"/>
        <end position="278"/>
    </location>
</feature>
<keyword evidence="6" id="KW-0479">Metal-binding</keyword>
<dbReference type="PANTHER" id="PTHR31528:SF1">
    <property type="entry name" value="4-AMINO-5-HYDROXYMETHYL-2-METHYLPYRIMIDINE PHOSPHATE SYNTHASE THI11-RELATED"/>
    <property type="match status" value="1"/>
</dbReference>
<evidence type="ECO:0000256" key="12">
    <source>
        <dbReference type="SAM" id="SignalP"/>
    </source>
</evidence>
<gene>
    <name evidence="14" type="ORF">HGMM_F22C05C09</name>
</gene>
<evidence type="ECO:0000313" key="14">
    <source>
        <dbReference type="EMBL" id="BAL54963.1"/>
    </source>
</evidence>
<dbReference type="Gene3D" id="3.40.190.10">
    <property type="entry name" value="Periplasmic binding protein-like II"/>
    <property type="match status" value="2"/>
</dbReference>
<evidence type="ECO:0000256" key="7">
    <source>
        <dbReference type="ARBA" id="ARBA00022898"/>
    </source>
</evidence>
<evidence type="ECO:0000259" key="13">
    <source>
        <dbReference type="Pfam" id="PF09084"/>
    </source>
</evidence>
<dbReference type="InterPro" id="IPR015168">
    <property type="entry name" value="SsuA/THI5"/>
</dbReference>
<organism evidence="14">
    <name type="scientific">uncultured Chloroflexota bacterium</name>
    <dbReference type="NCBI Taxonomy" id="166587"/>
    <lineage>
        <taxon>Bacteria</taxon>
        <taxon>Bacillati</taxon>
        <taxon>Chloroflexota</taxon>
        <taxon>environmental samples</taxon>
    </lineage>
</organism>
<protein>
    <recommendedName>
        <fullName evidence="10">Thiamine pyrimidine synthase</fullName>
    </recommendedName>
</protein>
<reference evidence="14" key="2">
    <citation type="journal article" date="2012" name="PLoS ONE">
        <title>A Deeply Branching Thermophilic Bacterium with an Ancient Acetyl-CoA Pathway Dominates a Subsurface Ecosystem.</title>
        <authorList>
            <person name="Takami H."/>
            <person name="Noguchi H."/>
            <person name="Takaki Y."/>
            <person name="Uchiyama I."/>
            <person name="Toyoda A."/>
            <person name="Nishi S."/>
            <person name="Chee G.-J."/>
            <person name="Arai W."/>
            <person name="Nunoura T."/>
            <person name="Itoh T."/>
            <person name="Hattori M."/>
            <person name="Takai K."/>
        </authorList>
    </citation>
    <scope>NUCLEOTIDE SEQUENCE</scope>
</reference>
<comment type="catalytic activity">
    <reaction evidence="11">
        <text>N(6)-(pyridoxal phosphate)-L-lysyl-[4-amino-5-hydroxymethyl-2-methylpyrimidine phosphate synthase] + L-histidyl-[4-amino-5-hydroxymethyl-2-methylpyrimidine phosphate synthase] + 2 Fe(3+) + 4 H2O = L-lysyl-[4-amino-5-hydroxymethyl-2-methylpyrimidine phosphate synthase] + (2S)-2-amino-5-hydroxy-4-oxopentanoyl-[4-amino-5-hydroxymethyl-2-methylpyrimidine phosphate synthase] + 4-amino-2-methyl-5-(phosphooxymethyl)pyrimidine + 3-oxopropanoate + 2 Fe(2+) + 2 H(+)</text>
        <dbReference type="Rhea" id="RHEA:65756"/>
        <dbReference type="Rhea" id="RHEA-COMP:16892"/>
        <dbReference type="Rhea" id="RHEA-COMP:16893"/>
        <dbReference type="Rhea" id="RHEA-COMP:16894"/>
        <dbReference type="Rhea" id="RHEA-COMP:16895"/>
        <dbReference type="ChEBI" id="CHEBI:15377"/>
        <dbReference type="ChEBI" id="CHEBI:15378"/>
        <dbReference type="ChEBI" id="CHEBI:29033"/>
        <dbReference type="ChEBI" id="CHEBI:29034"/>
        <dbReference type="ChEBI" id="CHEBI:29969"/>
        <dbReference type="ChEBI" id="CHEBI:29979"/>
        <dbReference type="ChEBI" id="CHEBI:33190"/>
        <dbReference type="ChEBI" id="CHEBI:58354"/>
        <dbReference type="ChEBI" id="CHEBI:143915"/>
        <dbReference type="ChEBI" id="CHEBI:157692"/>
    </reaction>
    <physiologicalReaction direction="left-to-right" evidence="11">
        <dbReference type="Rhea" id="RHEA:65757"/>
    </physiologicalReaction>
</comment>
<comment type="pathway">
    <text evidence="2">Cofactor biosynthesis; thiamine diphosphate biosynthesis.</text>
</comment>
<keyword evidence="8" id="KW-0784">Thiamine biosynthesis</keyword>
<keyword evidence="5" id="KW-0808">Transferase</keyword>
<evidence type="ECO:0000256" key="8">
    <source>
        <dbReference type="ARBA" id="ARBA00022977"/>
    </source>
</evidence>
<comment type="function">
    <text evidence="1">Responsible for the formation of the pyrimidine heterocycle in the thiamine biosynthesis pathway. Catalyzes the formation of hydroxymethylpyrimidine phosphate (HMP-P) from histidine and pyridoxal phosphate (PLP). The protein uses PLP and the active site histidine to form HMP-P, generating an inactive enzyme. The enzyme can only undergo a single turnover, which suggests it is a suicide enzyme.</text>
</comment>
<keyword evidence="12" id="KW-0732">Signal</keyword>
<sequence length="354" mass="38181">MRRSLWLLLILLLSACAAPNAPLETSAPASPASSQAISPVSTALSPMASTASPLIPLTFMAGYKPQANLPFVGAYVAKEKGFFEENGLDVTIEHSSGKGEHVQLLVAGKVQVTTMDAATVLQRRADPGLPVVAIALIGQRGQQAFAALKSSGIKSPRDWEGKTVGYKGTPPPDLFALLAATGADVHQVNLVNVGFDPRVLTAGQVDVYPLFKSNEPYLLRKWGYEITLWDAADYGVPTLGLTYVTSETYLQEHADLLTRFLRAALQGIAYAQEHPEEAVAIVLKYSGSETDPDHMRYMLETELADAQNPHGFGWQSLEQWQALADMLVRYQALPAGLDVGSAFTTEIWQAAQGK</sequence>
<feature type="signal peptide" evidence="12">
    <location>
        <begin position="1"/>
        <end position="17"/>
    </location>
</feature>
<keyword evidence="9" id="KW-0408">Iron</keyword>
<dbReference type="SUPFAM" id="SSF53850">
    <property type="entry name" value="Periplasmic binding protein-like II"/>
    <property type="match status" value="1"/>
</dbReference>
<evidence type="ECO:0000256" key="9">
    <source>
        <dbReference type="ARBA" id="ARBA00023004"/>
    </source>
</evidence>
<reference evidence="14" key="1">
    <citation type="journal article" date="2005" name="Environ. Microbiol.">
        <title>Genetic and functional properties of uncultivated thermophilic crenarchaeotes from a subsurface gold mine as revealed by analysis of genome fragments.</title>
        <authorList>
            <person name="Nunoura T."/>
            <person name="Hirayama H."/>
            <person name="Takami H."/>
            <person name="Oida H."/>
            <person name="Nishi S."/>
            <person name="Shimamura S."/>
            <person name="Suzuki Y."/>
            <person name="Inagaki F."/>
            <person name="Takai K."/>
            <person name="Nealson K.H."/>
            <person name="Horikoshi K."/>
        </authorList>
    </citation>
    <scope>NUCLEOTIDE SEQUENCE</scope>
</reference>
<dbReference type="GO" id="GO:0016740">
    <property type="term" value="F:transferase activity"/>
    <property type="evidence" value="ECO:0007669"/>
    <property type="project" value="UniProtKB-KW"/>
</dbReference>
<feature type="chain" id="PRO_5003598255" description="Thiamine pyrimidine synthase" evidence="12">
    <location>
        <begin position="18"/>
        <end position="354"/>
    </location>
</feature>
<dbReference type="GO" id="GO:0009228">
    <property type="term" value="P:thiamine biosynthetic process"/>
    <property type="evidence" value="ECO:0007669"/>
    <property type="project" value="UniProtKB-KW"/>
</dbReference>
<evidence type="ECO:0000256" key="3">
    <source>
        <dbReference type="ARBA" id="ARBA00009406"/>
    </source>
</evidence>
<evidence type="ECO:0000256" key="4">
    <source>
        <dbReference type="ARBA" id="ARBA00011738"/>
    </source>
</evidence>
<dbReference type="InterPro" id="IPR027939">
    <property type="entry name" value="NMT1/THI5"/>
</dbReference>
<dbReference type="AlphaFoldDB" id="H5SFM7"/>
<accession>H5SFM7</accession>
<dbReference type="PANTHER" id="PTHR31528">
    <property type="entry name" value="4-AMINO-5-HYDROXYMETHYL-2-METHYLPYRIMIDINE PHOSPHATE SYNTHASE THI11-RELATED"/>
    <property type="match status" value="1"/>
</dbReference>
<dbReference type="Pfam" id="PF09084">
    <property type="entry name" value="NMT1"/>
    <property type="match status" value="1"/>
</dbReference>
<keyword evidence="7" id="KW-0663">Pyridoxal phosphate</keyword>
<comment type="similarity">
    <text evidence="3">Belongs to the NMT1/THI5 family.</text>
</comment>
<evidence type="ECO:0000256" key="1">
    <source>
        <dbReference type="ARBA" id="ARBA00003469"/>
    </source>
</evidence>